<dbReference type="SMART" id="SM00192">
    <property type="entry name" value="LDLa"/>
    <property type="match status" value="2"/>
</dbReference>
<dbReference type="InterPro" id="IPR059100">
    <property type="entry name" value="TSP3_bac"/>
</dbReference>
<dbReference type="PANTHER" id="PTHR10199">
    <property type="entry name" value="THROMBOSPONDIN"/>
    <property type="match status" value="1"/>
</dbReference>
<accession>A0A381Y1W5</accession>
<evidence type="ECO:0000313" key="8">
    <source>
        <dbReference type="EMBL" id="SVA70407.1"/>
    </source>
</evidence>
<dbReference type="PRINTS" id="PR00261">
    <property type="entry name" value="LDLRECEPTOR"/>
</dbReference>
<feature type="compositionally biased region" description="Acidic residues" evidence="6">
    <location>
        <begin position="641"/>
        <end position="697"/>
    </location>
</feature>
<feature type="region of interest" description="Disordered" evidence="6">
    <location>
        <begin position="520"/>
        <end position="856"/>
    </location>
</feature>
<dbReference type="AlphaFoldDB" id="A0A381Y1W5"/>
<evidence type="ECO:0000256" key="3">
    <source>
        <dbReference type="ARBA" id="ARBA00022729"/>
    </source>
</evidence>
<organism evidence="8">
    <name type="scientific">marine metagenome</name>
    <dbReference type="NCBI Taxonomy" id="408172"/>
    <lineage>
        <taxon>unclassified sequences</taxon>
        <taxon>metagenomes</taxon>
        <taxon>ecological metagenomes</taxon>
    </lineage>
</organism>
<evidence type="ECO:0000256" key="1">
    <source>
        <dbReference type="ARBA" id="ARBA00004613"/>
    </source>
</evidence>
<evidence type="ECO:0000256" key="2">
    <source>
        <dbReference type="ARBA" id="ARBA00022525"/>
    </source>
</evidence>
<dbReference type="EMBL" id="UINC01017022">
    <property type="protein sequence ID" value="SVA70407.1"/>
    <property type="molecule type" value="Genomic_DNA"/>
</dbReference>
<feature type="compositionally biased region" description="Polar residues" evidence="6">
    <location>
        <begin position="733"/>
        <end position="745"/>
    </location>
</feature>
<feature type="region of interest" description="Disordered" evidence="6">
    <location>
        <begin position="1"/>
        <end position="75"/>
    </location>
</feature>
<evidence type="ECO:0000256" key="6">
    <source>
        <dbReference type="SAM" id="MobiDB-lite"/>
    </source>
</evidence>
<comment type="subcellular location">
    <subcellularLocation>
        <location evidence="1">Secreted</location>
    </subcellularLocation>
</comment>
<dbReference type="Pfam" id="PF18204">
    <property type="entry name" value="PGF-CTERM"/>
    <property type="match status" value="1"/>
</dbReference>
<keyword evidence="5" id="KW-1015">Disulfide bond</keyword>
<evidence type="ECO:0000256" key="4">
    <source>
        <dbReference type="ARBA" id="ARBA00022837"/>
    </source>
</evidence>
<dbReference type="InterPro" id="IPR028974">
    <property type="entry name" value="TSP_type-3_rpt"/>
</dbReference>
<dbReference type="InterPro" id="IPR036055">
    <property type="entry name" value="LDL_receptor-like_sf"/>
</dbReference>
<sequence>GCPDDEDDLPNDDSDCVDTDGDGLGDSSDPDDDGDGVMDGDDPFPLDGTAWADNDGDGIPDFNGDPPFMGNFEGGGIPSGWTTFGDAEWFVQSNTVINGSFSAQSGDINDAETSSLELSYDTNAGPYSFAFYTDSEMNWDYLRFYLDGSLVNSWSGPANGGIQSGTLTAGYHTFEWMYYKDFSISSYSDTVWIDDVTLPISQTWVNNDTDDDNDGVMDEYDMDPNDPCVAQDTDGDGAPDWVVSGGVDMNGDGVDDVDCDASGWYEDWDDDGDGWSDDIEWLCGSDDLNASDIPVDMDYDWVCDALDDDLDNDGVLNPTECDVYFIDLDDLDVNGIVDCLVDNFNAVDSNDDGETSWLELFINFGGSTGDAFEEHFFICHDTNGTEIEIPFEWVNDGMEDCPNGEDEPQDWMGGGENGTEPDGVTDNWFDCADGTNISMDMVNDGFDDCSDGEDEHHEDEFGAGLSEEEFNWTWEYLMMFDADNSSTIGFDEYWELNNCDAGPGCEDGYLDELGLENPGWPGEDTVWDMFPYDGSEAYDNDGDGTGDNADNDDDNDGVTDALDEFPFDSTEWEDLDGDGIGDNSDNDTDGDGIPNDVDQFDTDPDASSDNDGDGADDESDTDDDNDGVPDVSDWAPNDASEWNDNDGDGIGDNADTDDDNDGEADFEDAFPLDATETADADGDGLGDGSDPDDDNDGIPDGLDAFPMDPNESRDLDGDGIGDNADSDMDEDGVSNSDDAFPQNSAEWDDTDGDNIGDNADPDQDGDGELNADDPWPLDPTEWDDTDGDGIGDNADTDDDGDGYTDSDEAACGTDSKKLSSTPSDFDGDGDCDAIDTSDSRSEAAKGENAQPELGFTPGFPSVLAAISLLGAAMLGRRKDD</sequence>
<dbReference type="Pfam" id="PF18884">
    <property type="entry name" value="TSP3_bac"/>
    <property type="match status" value="1"/>
</dbReference>
<dbReference type="SUPFAM" id="SSF57424">
    <property type="entry name" value="LDL receptor-like module"/>
    <property type="match status" value="1"/>
</dbReference>
<evidence type="ECO:0000259" key="7">
    <source>
        <dbReference type="Pfam" id="PF18204"/>
    </source>
</evidence>
<protein>
    <recommendedName>
        <fullName evidence="7">PGF-CTERM archaeal protein-sorting signal domain-containing protein</fullName>
    </recommendedName>
</protein>
<feature type="compositionally biased region" description="Acidic residues" evidence="6">
    <location>
        <begin position="780"/>
        <end position="808"/>
    </location>
</feature>
<feature type="compositionally biased region" description="Acidic residues" evidence="6">
    <location>
        <begin position="825"/>
        <end position="835"/>
    </location>
</feature>
<feature type="compositionally biased region" description="Acidic residues" evidence="6">
    <location>
        <begin position="1"/>
        <end position="44"/>
    </location>
</feature>
<dbReference type="CDD" id="cd00112">
    <property type="entry name" value="LDLa"/>
    <property type="match status" value="1"/>
</dbReference>
<feature type="compositionally biased region" description="Acidic residues" evidence="6">
    <location>
        <begin position="598"/>
        <end position="627"/>
    </location>
</feature>
<dbReference type="PANTHER" id="PTHR10199:SF119">
    <property type="entry name" value="RE20510P"/>
    <property type="match status" value="1"/>
</dbReference>
<gene>
    <name evidence="8" type="ORF">METZ01_LOCUS123261</name>
</gene>
<reference evidence="8" key="1">
    <citation type="submission" date="2018-05" db="EMBL/GenBank/DDBJ databases">
        <authorList>
            <person name="Lanie J.A."/>
            <person name="Ng W.-L."/>
            <person name="Kazmierczak K.M."/>
            <person name="Andrzejewski T.M."/>
            <person name="Davidsen T.M."/>
            <person name="Wayne K.J."/>
            <person name="Tettelin H."/>
            <person name="Glass J.I."/>
            <person name="Rusch D."/>
            <person name="Podicherti R."/>
            <person name="Tsui H.-C.T."/>
            <person name="Winkler M.E."/>
        </authorList>
    </citation>
    <scope>NUCLEOTIDE SEQUENCE</scope>
</reference>
<feature type="compositionally biased region" description="Acidic residues" evidence="6">
    <location>
        <begin position="746"/>
        <end position="771"/>
    </location>
</feature>
<feature type="compositionally biased region" description="Acidic residues" evidence="6">
    <location>
        <begin position="536"/>
        <end position="590"/>
    </location>
</feature>
<evidence type="ECO:0000256" key="5">
    <source>
        <dbReference type="ARBA" id="ARBA00023157"/>
    </source>
</evidence>
<dbReference type="Gene3D" id="4.10.1080.10">
    <property type="entry name" value="TSP type-3 repeat"/>
    <property type="match status" value="4"/>
</dbReference>
<feature type="non-terminal residue" evidence="8">
    <location>
        <position position="1"/>
    </location>
</feature>
<dbReference type="InterPro" id="IPR026371">
    <property type="entry name" value="PGF_CTERM"/>
</dbReference>
<proteinExistence type="predicted"/>
<feature type="domain" description="PGF-CTERM archaeal protein-sorting signal" evidence="7">
    <location>
        <begin position="856"/>
        <end position="878"/>
    </location>
</feature>
<dbReference type="SUPFAM" id="SSF103647">
    <property type="entry name" value="TSP type-3 repeat"/>
    <property type="match status" value="4"/>
</dbReference>
<name>A0A381Y1W5_9ZZZZ</name>
<dbReference type="InterPro" id="IPR002172">
    <property type="entry name" value="LDrepeatLR_classA_rpt"/>
</dbReference>
<keyword evidence="2" id="KW-0964">Secreted</keyword>
<keyword evidence="3" id="KW-0732">Signal</keyword>
<dbReference type="GO" id="GO:0005509">
    <property type="term" value="F:calcium ion binding"/>
    <property type="evidence" value="ECO:0007669"/>
    <property type="project" value="InterPro"/>
</dbReference>
<keyword evidence="4" id="KW-0106">Calcium</keyword>